<comment type="caution">
    <text evidence="1">The sequence shown here is derived from an EMBL/GenBank/DDBJ whole genome shotgun (WGS) entry which is preliminary data.</text>
</comment>
<dbReference type="AlphaFoldDB" id="A0A0F9GY77"/>
<protein>
    <submittedName>
        <fullName evidence="1">Uncharacterized protein</fullName>
    </submittedName>
</protein>
<proteinExistence type="predicted"/>
<dbReference type="EMBL" id="LAZR01018619">
    <property type="protein sequence ID" value="KKL95671.1"/>
    <property type="molecule type" value="Genomic_DNA"/>
</dbReference>
<organism evidence="1">
    <name type="scientific">marine sediment metagenome</name>
    <dbReference type="NCBI Taxonomy" id="412755"/>
    <lineage>
        <taxon>unclassified sequences</taxon>
        <taxon>metagenomes</taxon>
        <taxon>ecological metagenomes</taxon>
    </lineage>
</organism>
<gene>
    <name evidence="1" type="ORF">LCGC14_1852260</name>
</gene>
<sequence length="47" mass="5273">MNNTNCQIVLVGHSSFKLTLSIDKEIVHKIIFVTEKEKLSGTEEALN</sequence>
<name>A0A0F9GY77_9ZZZZ</name>
<evidence type="ECO:0000313" key="1">
    <source>
        <dbReference type="EMBL" id="KKL95671.1"/>
    </source>
</evidence>
<reference evidence="1" key="1">
    <citation type="journal article" date="2015" name="Nature">
        <title>Complex archaea that bridge the gap between prokaryotes and eukaryotes.</title>
        <authorList>
            <person name="Spang A."/>
            <person name="Saw J.H."/>
            <person name="Jorgensen S.L."/>
            <person name="Zaremba-Niedzwiedzka K."/>
            <person name="Martijn J."/>
            <person name="Lind A.E."/>
            <person name="van Eijk R."/>
            <person name="Schleper C."/>
            <person name="Guy L."/>
            <person name="Ettema T.J."/>
        </authorList>
    </citation>
    <scope>NUCLEOTIDE SEQUENCE</scope>
</reference>
<accession>A0A0F9GY77</accession>